<dbReference type="InterPro" id="IPR008769">
    <property type="entry name" value="PhaF_PhaI"/>
</dbReference>
<dbReference type="PANTHER" id="PTHR38664">
    <property type="entry name" value="SLR0058 PROTEIN"/>
    <property type="match status" value="1"/>
</dbReference>
<evidence type="ECO:0008006" key="3">
    <source>
        <dbReference type="Google" id="ProtNLM"/>
    </source>
</evidence>
<proteinExistence type="predicted"/>
<keyword evidence="2" id="KW-1185">Reference proteome</keyword>
<dbReference type="Proteomes" id="UP000662088">
    <property type="component" value="Unassembled WGS sequence"/>
</dbReference>
<name>A0A8I0A4P8_9CLOT</name>
<dbReference type="EMBL" id="JACOOQ010000003">
    <property type="protein sequence ID" value="MBC5639359.1"/>
    <property type="molecule type" value="Genomic_DNA"/>
</dbReference>
<dbReference type="PANTHER" id="PTHR38664:SF1">
    <property type="entry name" value="SLR0058 PROTEIN"/>
    <property type="match status" value="1"/>
</dbReference>
<protein>
    <recommendedName>
        <fullName evidence="3">Polyhydroxyalkanoate synthesis regulator phasin</fullName>
    </recommendedName>
</protein>
<evidence type="ECO:0000313" key="2">
    <source>
        <dbReference type="Proteomes" id="UP000662088"/>
    </source>
</evidence>
<dbReference type="AlphaFoldDB" id="A0A8I0A4P8"/>
<gene>
    <name evidence="1" type="ORF">H8R92_02730</name>
</gene>
<accession>A0A8I0A4P8</accession>
<reference evidence="1" key="1">
    <citation type="submission" date="2020-08" db="EMBL/GenBank/DDBJ databases">
        <title>Genome public.</title>
        <authorList>
            <person name="Liu C."/>
            <person name="Sun Q."/>
        </authorList>
    </citation>
    <scope>NUCLEOTIDE SEQUENCE</scope>
    <source>
        <strain evidence="1">NSJ-42</strain>
    </source>
</reference>
<comment type="caution">
    <text evidence="1">The sequence shown here is derived from an EMBL/GenBank/DDBJ whole genome shotgun (WGS) entry which is preliminary data.</text>
</comment>
<organism evidence="1 2">
    <name type="scientific">Clostridium lentum</name>
    <dbReference type="NCBI Taxonomy" id="2763037"/>
    <lineage>
        <taxon>Bacteria</taxon>
        <taxon>Bacillati</taxon>
        <taxon>Bacillota</taxon>
        <taxon>Clostridia</taxon>
        <taxon>Eubacteriales</taxon>
        <taxon>Clostridiaceae</taxon>
        <taxon>Clostridium</taxon>
    </lineage>
</organism>
<dbReference type="RefSeq" id="WP_022212751.1">
    <property type="nucleotide sequence ID" value="NZ_JACOOQ010000003.1"/>
</dbReference>
<sequence>MMEEFKKIFLLGIGAASMTYEKSMEIINDMVKKGKLTLEEGKQIGDELRKSMKDKASIISENNKKYLTKEDVLQIIAEYNLISRTEFDLLKEKVAMLEEQIKNIK</sequence>
<evidence type="ECO:0000313" key="1">
    <source>
        <dbReference type="EMBL" id="MBC5639359.1"/>
    </source>
</evidence>